<proteinExistence type="predicted"/>
<evidence type="ECO:0000313" key="2">
    <source>
        <dbReference type="Proteomes" id="UP000237271"/>
    </source>
</evidence>
<dbReference type="Gene3D" id="3.30.420.10">
    <property type="entry name" value="Ribonuclease H-like superfamily/Ribonuclease H"/>
    <property type="match status" value="1"/>
</dbReference>
<dbReference type="AlphaFoldDB" id="A0A2P4XW81"/>
<name>A0A2P4XW81_9STRA</name>
<organism evidence="1 2">
    <name type="scientific">Phytophthora palmivora</name>
    <dbReference type="NCBI Taxonomy" id="4796"/>
    <lineage>
        <taxon>Eukaryota</taxon>
        <taxon>Sar</taxon>
        <taxon>Stramenopiles</taxon>
        <taxon>Oomycota</taxon>
        <taxon>Peronosporomycetes</taxon>
        <taxon>Peronosporales</taxon>
        <taxon>Peronosporaceae</taxon>
        <taxon>Phytophthora</taxon>
    </lineage>
</organism>
<keyword evidence="2" id="KW-1185">Reference proteome</keyword>
<evidence type="ECO:0000313" key="1">
    <source>
        <dbReference type="EMBL" id="POM69812.1"/>
    </source>
</evidence>
<dbReference type="EMBL" id="NCKW01007818">
    <property type="protein sequence ID" value="POM69812.1"/>
    <property type="molecule type" value="Genomic_DNA"/>
</dbReference>
<dbReference type="OrthoDB" id="145141at2759"/>
<sequence>MSYKKGAKEKRTKVNYERLMSDTCGMGKFIPGTETLGSRYKWCYPIKKKSDSNANTMMLIKKLIAQGHRIKTFTSDNGGEFVNNELYLS</sequence>
<gene>
    <name evidence="1" type="ORF">PHPALM_13864</name>
</gene>
<dbReference type="InterPro" id="IPR036397">
    <property type="entry name" value="RNaseH_sf"/>
</dbReference>
<accession>A0A2P4XW81</accession>
<reference evidence="1 2" key="1">
    <citation type="journal article" date="2017" name="Genome Biol. Evol.">
        <title>Phytophthora megakarya and P. palmivora, closely related causal agents of cacao black pod rot, underwent increases in genome sizes and gene numbers by different mechanisms.</title>
        <authorList>
            <person name="Ali S.S."/>
            <person name="Shao J."/>
            <person name="Lary D.J."/>
            <person name="Kronmiller B."/>
            <person name="Shen D."/>
            <person name="Strem M.D."/>
            <person name="Amoako-Attah I."/>
            <person name="Akrofi A.Y."/>
            <person name="Begoude B.A."/>
            <person name="Ten Hoopen G.M."/>
            <person name="Coulibaly K."/>
            <person name="Kebe B.I."/>
            <person name="Melnick R.L."/>
            <person name="Guiltinan M.J."/>
            <person name="Tyler B.M."/>
            <person name="Meinhardt L.W."/>
            <person name="Bailey B.A."/>
        </authorList>
    </citation>
    <scope>NUCLEOTIDE SEQUENCE [LARGE SCALE GENOMIC DNA]</scope>
    <source>
        <strain evidence="2">sbr112.9</strain>
    </source>
</reference>
<dbReference type="SUPFAM" id="SSF53098">
    <property type="entry name" value="Ribonuclease H-like"/>
    <property type="match status" value="1"/>
</dbReference>
<protein>
    <submittedName>
        <fullName evidence="1">Retrotransposon protein</fullName>
    </submittedName>
</protein>
<dbReference type="Proteomes" id="UP000237271">
    <property type="component" value="Unassembled WGS sequence"/>
</dbReference>
<dbReference type="InterPro" id="IPR012337">
    <property type="entry name" value="RNaseH-like_sf"/>
</dbReference>
<dbReference type="GO" id="GO:0003676">
    <property type="term" value="F:nucleic acid binding"/>
    <property type="evidence" value="ECO:0007669"/>
    <property type="project" value="InterPro"/>
</dbReference>
<comment type="caution">
    <text evidence="1">The sequence shown here is derived from an EMBL/GenBank/DDBJ whole genome shotgun (WGS) entry which is preliminary data.</text>
</comment>